<evidence type="ECO:0000313" key="1">
    <source>
        <dbReference type="EMBL" id="KAG1819860.1"/>
    </source>
</evidence>
<name>A0A9P7EGC7_9AGAM</name>
<dbReference type="RefSeq" id="XP_041195395.1">
    <property type="nucleotide sequence ID" value="XM_041335228.1"/>
</dbReference>
<reference evidence="1" key="1">
    <citation type="journal article" date="2020" name="New Phytol.">
        <title>Comparative genomics reveals dynamic genome evolution in host specialist ectomycorrhizal fungi.</title>
        <authorList>
            <person name="Lofgren L.A."/>
            <person name="Nguyen N.H."/>
            <person name="Vilgalys R."/>
            <person name="Ruytinx J."/>
            <person name="Liao H.L."/>
            <person name="Branco S."/>
            <person name="Kuo A."/>
            <person name="LaButti K."/>
            <person name="Lipzen A."/>
            <person name="Andreopoulos W."/>
            <person name="Pangilinan J."/>
            <person name="Riley R."/>
            <person name="Hundley H."/>
            <person name="Na H."/>
            <person name="Barry K."/>
            <person name="Grigoriev I.V."/>
            <person name="Stajich J.E."/>
            <person name="Kennedy P.G."/>
        </authorList>
    </citation>
    <scope>NUCLEOTIDE SEQUENCE</scope>
    <source>
        <strain evidence="1">MN1</strain>
    </source>
</reference>
<gene>
    <name evidence="1" type="ORF">BJ212DRAFT_1343531</name>
</gene>
<dbReference type="EMBL" id="JABBWG010000009">
    <property type="protein sequence ID" value="KAG1819860.1"/>
    <property type="molecule type" value="Genomic_DNA"/>
</dbReference>
<dbReference type="OrthoDB" id="16772at2759"/>
<dbReference type="GeneID" id="64629245"/>
<keyword evidence="2" id="KW-1185">Reference proteome</keyword>
<dbReference type="Proteomes" id="UP000807769">
    <property type="component" value="Unassembled WGS sequence"/>
</dbReference>
<evidence type="ECO:0000313" key="2">
    <source>
        <dbReference type="Proteomes" id="UP000807769"/>
    </source>
</evidence>
<protein>
    <submittedName>
        <fullName evidence="1">Uncharacterized protein</fullName>
    </submittedName>
</protein>
<organism evidence="1 2">
    <name type="scientific">Suillus subaureus</name>
    <dbReference type="NCBI Taxonomy" id="48587"/>
    <lineage>
        <taxon>Eukaryota</taxon>
        <taxon>Fungi</taxon>
        <taxon>Dikarya</taxon>
        <taxon>Basidiomycota</taxon>
        <taxon>Agaricomycotina</taxon>
        <taxon>Agaricomycetes</taxon>
        <taxon>Agaricomycetidae</taxon>
        <taxon>Boletales</taxon>
        <taxon>Suillineae</taxon>
        <taxon>Suillaceae</taxon>
        <taxon>Suillus</taxon>
    </lineage>
</organism>
<accession>A0A9P7EGC7</accession>
<proteinExistence type="predicted"/>
<dbReference type="AlphaFoldDB" id="A0A9P7EGC7"/>
<sequence length="60" mass="6850">MLLYNMCYLAHTQGVEVPLWQAVHWVIHGVYVVAESLGVGRTLRSQRYTVTKSICESARQ</sequence>
<comment type="caution">
    <text evidence="1">The sequence shown here is derived from an EMBL/GenBank/DDBJ whole genome shotgun (WGS) entry which is preliminary data.</text>
</comment>